<protein>
    <submittedName>
        <fullName evidence="2">Uncharacterized protein</fullName>
    </submittedName>
</protein>
<sequence length="717" mass="78807">MVAGEYAVCFNSKYVLCSACVVFFLSADTNNPFGAAWYPGTITACKEVDEGGQYGPSRFYDVTYDDGDQAECVEDAFVFGKEDYQLEMEGQRWKGISHVVDQKSTDLWAKITGWYSVATVDSGKKNYGRLSEALRAYDHSVINSLGDKVKKIDLNLPQEHPGLFRKSRKGGNTKRKDGEAPAVVTKKKIPRKNWREERLFKATVKEVLADSRQVIIHYDGKKATSVDTIAIELIDSFIGDETDPPLSAPSTKLSKQKPKAAPVVRSSAMVDGFEPSSDDPNQVLISGENLSLLAKLVQPPIKELSVEYNRVLHDALQLYKAENLRTQKQPRSNNQPRPGASTAEAVPMAVPSNEGIGDAGDGYSLATTIEFSPSDDTTIATSSVASEKVPSRRSRKEKKAPVKQKRSRICERNEQDVCLSLEDENYRTAMYGLFNQLGLKKGDEPPQTERARELLKTLRRGNARLLKQAVRGRGVDRRFASASYVEADDAYAIEKIQNDCRSRNELQSDWMHKRDMICESSRKRKEAGPFQGRERRVKVVVSGQAVGRGLVCQMPDIRDAIPLTVVFESPAKTSGKGEGETAGNLAALSTEPHSGLAITSAQKEAETQITARPGMRTLMRPPGLTLSRHRSHEPTKTEKGEGETADNLATLSTKSNALGLATTSAHKEAGIPLMACPRPPGLGVSGPRSQEQEVYSEWMAAVTRACAEEAVKFVTQN</sequence>
<dbReference type="EMBL" id="AGNL01024169">
    <property type="protein sequence ID" value="EJK58816.1"/>
    <property type="molecule type" value="Genomic_DNA"/>
</dbReference>
<comment type="caution">
    <text evidence="2">The sequence shown here is derived from an EMBL/GenBank/DDBJ whole genome shotgun (WGS) entry which is preliminary data.</text>
</comment>
<dbReference type="OrthoDB" id="54876at2759"/>
<feature type="compositionally biased region" description="Polar residues" evidence="1">
    <location>
        <begin position="324"/>
        <end position="336"/>
    </location>
</feature>
<dbReference type="Proteomes" id="UP000266841">
    <property type="component" value="Unassembled WGS sequence"/>
</dbReference>
<reference evidence="2 3" key="1">
    <citation type="journal article" date="2012" name="Genome Biol.">
        <title>Genome and low-iron response of an oceanic diatom adapted to chronic iron limitation.</title>
        <authorList>
            <person name="Lommer M."/>
            <person name="Specht M."/>
            <person name="Roy A.S."/>
            <person name="Kraemer L."/>
            <person name="Andreson R."/>
            <person name="Gutowska M.A."/>
            <person name="Wolf J."/>
            <person name="Bergner S.V."/>
            <person name="Schilhabel M.B."/>
            <person name="Klostermeier U.C."/>
            <person name="Beiko R.G."/>
            <person name="Rosenstiel P."/>
            <person name="Hippler M."/>
            <person name="Laroche J."/>
        </authorList>
    </citation>
    <scope>NUCLEOTIDE SEQUENCE [LARGE SCALE GENOMIC DNA]</scope>
    <source>
        <strain evidence="2 3">CCMP1005</strain>
    </source>
</reference>
<name>K0SCZ0_THAOC</name>
<evidence type="ECO:0000313" key="2">
    <source>
        <dbReference type="EMBL" id="EJK58816.1"/>
    </source>
</evidence>
<feature type="compositionally biased region" description="Basic and acidic residues" evidence="1">
    <location>
        <begin position="632"/>
        <end position="642"/>
    </location>
</feature>
<dbReference type="CDD" id="cd04508">
    <property type="entry name" value="Tudor_SF"/>
    <property type="match status" value="1"/>
</dbReference>
<feature type="compositionally biased region" description="Basic residues" evidence="1">
    <location>
        <begin position="391"/>
        <end position="407"/>
    </location>
</feature>
<dbReference type="AlphaFoldDB" id="K0SCZ0"/>
<feature type="region of interest" description="Disordered" evidence="1">
    <location>
        <begin position="375"/>
        <end position="407"/>
    </location>
</feature>
<evidence type="ECO:0000256" key="1">
    <source>
        <dbReference type="SAM" id="MobiDB-lite"/>
    </source>
</evidence>
<keyword evidence="3" id="KW-1185">Reference proteome</keyword>
<feature type="region of interest" description="Disordered" evidence="1">
    <location>
        <begin position="616"/>
        <end position="648"/>
    </location>
</feature>
<feature type="region of interest" description="Disordered" evidence="1">
    <location>
        <begin position="323"/>
        <end position="344"/>
    </location>
</feature>
<organism evidence="2 3">
    <name type="scientific">Thalassiosira oceanica</name>
    <name type="common">Marine diatom</name>
    <dbReference type="NCBI Taxonomy" id="159749"/>
    <lineage>
        <taxon>Eukaryota</taxon>
        <taxon>Sar</taxon>
        <taxon>Stramenopiles</taxon>
        <taxon>Ochrophyta</taxon>
        <taxon>Bacillariophyta</taxon>
        <taxon>Coscinodiscophyceae</taxon>
        <taxon>Thalassiosirophycidae</taxon>
        <taxon>Thalassiosirales</taxon>
        <taxon>Thalassiosiraceae</taxon>
        <taxon>Thalassiosira</taxon>
    </lineage>
</organism>
<feature type="compositionally biased region" description="Basic residues" evidence="1">
    <location>
        <begin position="163"/>
        <end position="173"/>
    </location>
</feature>
<dbReference type="Gene3D" id="2.30.30.140">
    <property type="match status" value="1"/>
</dbReference>
<accession>K0SCZ0</accession>
<gene>
    <name evidence="2" type="ORF">THAOC_21029</name>
</gene>
<evidence type="ECO:0000313" key="3">
    <source>
        <dbReference type="Proteomes" id="UP000266841"/>
    </source>
</evidence>
<feature type="region of interest" description="Disordered" evidence="1">
    <location>
        <begin position="160"/>
        <end position="185"/>
    </location>
</feature>
<proteinExistence type="predicted"/>
<feature type="compositionally biased region" description="Polar residues" evidence="1">
    <location>
        <begin position="375"/>
        <end position="385"/>
    </location>
</feature>